<sequence length="90" mass="10194">MCLKCTPHCPSGRQGRAFVGGMLRTGGRAPCPSFFFLFLSQRLSPAFPMRRPAPYYIGTNIHSGEKWVQQCTSAYPAREYISTRRECVFL</sequence>
<proteinExistence type="predicted"/>
<accession>A0A8S4G6S4</accession>
<protein>
    <submittedName>
        <fullName evidence="1">(diamondback moth) hypothetical protein</fullName>
    </submittedName>
</protein>
<gene>
    <name evidence="1" type="ORF">PLXY2_LOCUS13613</name>
</gene>
<organism evidence="1 2">
    <name type="scientific">Plutella xylostella</name>
    <name type="common">Diamondback moth</name>
    <name type="synonym">Plutella maculipennis</name>
    <dbReference type="NCBI Taxonomy" id="51655"/>
    <lineage>
        <taxon>Eukaryota</taxon>
        <taxon>Metazoa</taxon>
        <taxon>Ecdysozoa</taxon>
        <taxon>Arthropoda</taxon>
        <taxon>Hexapoda</taxon>
        <taxon>Insecta</taxon>
        <taxon>Pterygota</taxon>
        <taxon>Neoptera</taxon>
        <taxon>Endopterygota</taxon>
        <taxon>Lepidoptera</taxon>
        <taxon>Glossata</taxon>
        <taxon>Ditrysia</taxon>
        <taxon>Yponomeutoidea</taxon>
        <taxon>Plutellidae</taxon>
        <taxon>Plutella</taxon>
    </lineage>
</organism>
<comment type="caution">
    <text evidence="1">The sequence shown here is derived from an EMBL/GenBank/DDBJ whole genome shotgun (WGS) entry which is preliminary data.</text>
</comment>
<name>A0A8S4G6S4_PLUXY</name>
<evidence type="ECO:0000313" key="1">
    <source>
        <dbReference type="EMBL" id="CAG9135351.1"/>
    </source>
</evidence>
<reference evidence="1" key="1">
    <citation type="submission" date="2020-11" db="EMBL/GenBank/DDBJ databases">
        <authorList>
            <person name="Whiteford S."/>
        </authorList>
    </citation>
    <scope>NUCLEOTIDE SEQUENCE</scope>
</reference>
<evidence type="ECO:0000313" key="2">
    <source>
        <dbReference type="Proteomes" id="UP000653454"/>
    </source>
</evidence>
<dbReference type="Proteomes" id="UP000653454">
    <property type="component" value="Unassembled WGS sequence"/>
</dbReference>
<dbReference type="AlphaFoldDB" id="A0A8S4G6S4"/>
<feature type="non-terminal residue" evidence="1">
    <location>
        <position position="1"/>
    </location>
</feature>
<dbReference type="EMBL" id="CAJHNJ030000100">
    <property type="protein sequence ID" value="CAG9135351.1"/>
    <property type="molecule type" value="Genomic_DNA"/>
</dbReference>
<keyword evidence="2" id="KW-1185">Reference proteome</keyword>